<organism evidence="2">
    <name type="scientific">Anguilla anguilla</name>
    <name type="common">European freshwater eel</name>
    <name type="synonym">Muraena anguilla</name>
    <dbReference type="NCBI Taxonomy" id="7936"/>
    <lineage>
        <taxon>Eukaryota</taxon>
        <taxon>Metazoa</taxon>
        <taxon>Chordata</taxon>
        <taxon>Craniata</taxon>
        <taxon>Vertebrata</taxon>
        <taxon>Euteleostomi</taxon>
        <taxon>Actinopterygii</taxon>
        <taxon>Neopterygii</taxon>
        <taxon>Teleostei</taxon>
        <taxon>Anguilliformes</taxon>
        <taxon>Anguillidae</taxon>
        <taxon>Anguilla</taxon>
    </lineage>
</organism>
<feature type="compositionally biased region" description="Polar residues" evidence="1">
    <location>
        <begin position="13"/>
        <end position="22"/>
    </location>
</feature>
<name>A0A0E9WPE4_ANGAN</name>
<protein>
    <submittedName>
        <fullName evidence="2">Uncharacterized protein</fullName>
    </submittedName>
</protein>
<proteinExistence type="predicted"/>
<dbReference type="EMBL" id="GBXM01016406">
    <property type="protein sequence ID" value="JAH92171.1"/>
    <property type="molecule type" value="Transcribed_RNA"/>
</dbReference>
<accession>A0A0E9WPE4</accession>
<reference evidence="2" key="2">
    <citation type="journal article" date="2015" name="Fish Shellfish Immunol.">
        <title>Early steps in the European eel (Anguilla anguilla)-Vibrio vulnificus interaction in the gills: Role of the RtxA13 toxin.</title>
        <authorList>
            <person name="Callol A."/>
            <person name="Pajuelo D."/>
            <person name="Ebbesson L."/>
            <person name="Teles M."/>
            <person name="MacKenzie S."/>
            <person name="Amaro C."/>
        </authorList>
    </citation>
    <scope>NUCLEOTIDE SEQUENCE</scope>
</reference>
<feature type="region of interest" description="Disordered" evidence="1">
    <location>
        <begin position="13"/>
        <end position="33"/>
    </location>
</feature>
<evidence type="ECO:0000313" key="2">
    <source>
        <dbReference type="EMBL" id="JAH92171.1"/>
    </source>
</evidence>
<reference evidence="2" key="1">
    <citation type="submission" date="2014-11" db="EMBL/GenBank/DDBJ databases">
        <authorList>
            <person name="Amaro Gonzalez C."/>
        </authorList>
    </citation>
    <scope>NUCLEOTIDE SEQUENCE</scope>
</reference>
<dbReference type="AlphaFoldDB" id="A0A0E9WPE4"/>
<evidence type="ECO:0000256" key="1">
    <source>
        <dbReference type="SAM" id="MobiDB-lite"/>
    </source>
</evidence>
<sequence>MISAGVPLQVQRNSLSGTPQVHSTEKWGPGSGSRMGGLDPFCAGIGWCWSQGGGALVSCGQQ</sequence>